<dbReference type="STRING" id="34002.SAMN04489859_102046"/>
<evidence type="ECO:0000313" key="3">
    <source>
        <dbReference type="Proteomes" id="UP000199054"/>
    </source>
</evidence>
<proteinExistence type="predicted"/>
<feature type="region of interest" description="Disordered" evidence="1">
    <location>
        <begin position="121"/>
        <end position="143"/>
    </location>
</feature>
<name>A0A1H8K5N8_9RHOB</name>
<dbReference type="EMBL" id="FODE01000020">
    <property type="protein sequence ID" value="SEN87708.1"/>
    <property type="molecule type" value="Genomic_DNA"/>
</dbReference>
<accession>A0A1H8K5N8</accession>
<dbReference type="RefSeq" id="WP_090613514.1">
    <property type="nucleotide sequence ID" value="NZ_CP067124.1"/>
</dbReference>
<evidence type="ECO:0000256" key="1">
    <source>
        <dbReference type="SAM" id="MobiDB-lite"/>
    </source>
</evidence>
<dbReference type="AlphaFoldDB" id="A0A1H8K5N8"/>
<feature type="region of interest" description="Disordered" evidence="1">
    <location>
        <begin position="229"/>
        <end position="251"/>
    </location>
</feature>
<protein>
    <submittedName>
        <fullName evidence="2">Uncharacterized protein</fullName>
    </submittedName>
</protein>
<evidence type="ECO:0000313" key="2">
    <source>
        <dbReference type="EMBL" id="SEN87708.1"/>
    </source>
</evidence>
<gene>
    <name evidence="2" type="ORF">SAMN04489859_102046</name>
</gene>
<reference evidence="2 3" key="1">
    <citation type="submission" date="2016-10" db="EMBL/GenBank/DDBJ databases">
        <authorList>
            <person name="de Groot N.N."/>
        </authorList>
    </citation>
    <scope>NUCLEOTIDE SEQUENCE [LARGE SCALE GENOMIC DNA]</scope>
    <source>
        <strain evidence="2 3">DSM 8512</strain>
    </source>
</reference>
<organism evidence="2 3">
    <name type="scientific">Paracoccus alcaliphilus</name>
    <dbReference type="NCBI Taxonomy" id="34002"/>
    <lineage>
        <taxon>Bacteria</taxon>
        <taxon>Pseudomonadati</taxon>
        <taxon>Pseudomonadota</taxon>
        <taxon>Alphaproteobacteria</taxon>
        <taxon>Rhodobacterales</taxon>
        <taxon>Paracoccaceae</taxon>
        <taxon>Paracoccus</taxon>
    </lineage>
</organism>
<keyword evidence="3" id="KW-1185">Reference proteome</keyword>
<sequence length="251" mass="27808">MDDQTPAGPGHNSQLPYDPDVVERLETRVRELADAGGAWLDLKTIETEEQAGKLADLIAQTRAAFKETDDARKAAKEPHVEAGKAVDTKFKTLLDPLENLGKSLKAMAAAYMDQKRIEEEKRKAADREEARRQQEEADRLRREAEARNDVIAQAQAEVAAKEAAKAAKAAAKPVKVNVASATGGGRTMAMRTNYRAEAENMNRAFSFFRDHAEHGPKLQEFIERMAEAERRSKDGAKEIPGIIFHEERTAA</sequence>
<dbReference type="OrthoDB" id="7773581at2"/>
<dbReference type="Proteomes" id="UP000199054">
    <property type="component" value="Unassembled WGS sequence"/>
</dbReference>